<evidence type="ECO:0000256" key="2">
    <source>
        <dbReference type="ARBA" id="ARBA00023002"/>
    </source>
</evidence>
<dbReference type="Pfam" id="PF00106">
    <property type="entry name" value="adh_short"/>
    <property type="match status" value="1"/>
</dbReference>
<dbReference type="RefSeq" id="WP_342158360.1">
    <property type="nucleotide sequence ID" value="NZ_JBCDNA010000001.1"/>
</dbReference>
<dbReference type="PRINTS" id="PR00080">
    <property type="entry name" value="SDRFAMILY"/>
</dbReference>
<keyword evidence="2 4" id="KW-0560">Oxidoreductase</keyword>
<dbReference type="CDD" id="cd05233">
    <property type="entry name" value="SDR_c"/>
    <property type="match status" value="1"/>
</dbReference>
<dbReference type="PANTHER" id="PTHR43639:SF1">
    <property type="entry name" value="SHORT-CHAIN DEHYDROGENASE_REDUCTASE FAMILY PROTEIN"/>
    <property type="match status" value="1"/>
</dbReference>
<dbReference type="PANTHER" id="PTHR43639">
    <property type="entry name" value="OXIDOREDUCTASE, SHORT-CHAIN DEHYDROGENASE/REDUCTASE FAMILY (AFU_ORTHOLOGUE AFUA_5G02870)"/>
    <property type="match status" value="1"/>
</dbReference>
<dbReference type="InterPro" id="IPR036291">
    <property type="entry name" value="NAD(P)-bd_dom_sf"/>
</dbReference>
<gene>
    <name evidence="4" type="ORF">AABB81_02445</name>
</gene>
<dbReference type="EMBL" id="JBCDNA010000001">
    <property type="protein sequence ID" value="MEL4454739.1"/>
    <property type="molecule type" value="Genomic_DNA"/>
</dbReference>
<evidence type="ECO:0000313" key="4">
    <source>
        <dbReference type="EMBL" id="MEL4454739.1"/>
    </source>
</evidence>
<comment type="similarity">
    <text evidence="1 3">Belongs to the short-chain dehydrogenases/reductases (SDR) family.</text>
</comment>
<evidence type="ECO:0000256" key="3">
    <source>
        <dbReference type="RuleBase" id="RU000363"/>
    </source>
</evidence>
<evidence type="ECO:0000313" key="5">
    <source>
        <dbReference type="Proteomes" id="UP001474120"/>
    </source>
</evidence>
<reference evidence="4 5" key="1">
    <citation type="submission" date="2024-04" db="EMBL/GenBank/DDBJ databases">
        <title>whole genome sequencing of Lutimonas vermicola strain IMCC1616.</title>
        <authorList>
            <person name="Bae S.S."/>
        </authorList>
    </citation>
    <scope>NUCLEOTIDE SEQUENCE [LARGE SCALE GENOMIC DNA]</scope>
    <source>
        <strain evidence="4 5">IMCC1616</strain>
    </source>
</reference>
<sequence length="254" mass="28119">MIHIDLKDQNILVTGASDGIGREIALYLMQMGAKVAVHYSRNKNAAQALIDQFPDSGSRMYQSDFSKPLEIEGFWNEVLNDFERIDSIVLNAGVFLKQPSEASLKDWYTIWQETMHVNLDAPALLTKMGIDHFRKQQGGRFIYMASRAVFRGETEEYMGYAASKGGLVSLARSVARSFGKLNIKSFIIAPGFVKTKMAEQFIADYGEQAVLNELALNKMTVPKDISPLVALMCSGGMDHTTGATIDLNAGSHIR</sequence>
<dbReference type="GO" id="GO:0016491">
    <property type="term" value="F:oxidoreductase activity"/>
    <property type="evidence" value="ECO:0007669"/>
    <property type="project" value="UniProtKB-KW"/>
</dbReference>
<protein>
    <submittedName>
        <fullName evidence="4">SDR family oxidoreductase</fullName>
        <ecNumber evidence="4">1.-.-.-</ecNumber>
    </submittedName>
</protein>
<comment type="caution">
    <text evidence="4">The sequence shown here is derived from an EMBL/GenBank/DDBJ whole genome shotgun (WGS) entry which is preliminary data.</text>
</comment>
<evidence type="ECO:0000256" key="1">
    <source>
        <dbReference type="ARBA" id="ARBA00006484"/>
    </source>
</evidence>
<dbReference type="InterPro" id="IPR002347">
    <property type="entry name" value="SDR_fam"/>
</dbReference>
<dbReference type="SUPFAM" id="SSF51735">
    <property type="entry name" value="NAD(P)-binding Rossmann-fold domains"/>
    <property type="match status" value="1"/>
</dbReference>
<dbReference type="Gene3D" id="3.40.50.720">
    <property type="entry name" value="NAD(P)-binding Rossmann-like Domain"/>
    <property type="match status" value="1"/>
</dbReference>
<organism evidence="4 5">
    <name type="scientific">Lutimonas vermicola</name>
    <dbReference type="NCBI Taxonomy" id="414288"/>
    <lineage>
        <taxon>Bacteria</taxon>
        <taxon>Pseudomonadati</taxon>
        <taxon>Bacteroidota</taxon>
        <taxon>Flavobacteriia</taxon>
        <taxon>Flavobacteriales</taxon>
        <taxon>Flavobacteriaceae</taxon>
        <taxon>Lutimonas</taxon>
    </lineage>
</organism>
<proteinExistence type="inferred from homology"/>
<dbReference type="Proteomes" id="UP001474120">
    <property type="component" value="Unassembled WGS sequence"/>
</dbReference>
<dbReference type="PRINTS" id="PR00081">
    <property type="entry name" value="GDHRDH"/>
</dbReference>
<accession>A0ABU9KZC5</accession>
<dbReference type="EC" id="1.-.-.-" evidence="4"/>
<keyword evidence="5" id="KW-1185">Reference proteome</keyword>
<name>A0ABU9KZC5_9FLAO</name>